<dbReference type="EMBL" id="FNJB01000001">
    <property type="protein sequence ID" value="SDN99044.1"/>
    <property type="molecule type" value="Genomic_DNA"/>
</dbReference>
<feature type="region of interest" description="Disordered" evidence="2">
    <location>
        <begin position="318"/>
        <end position="342"/>
    </location>
</feature>
<evidence type="ECO:0000313" key="5">
    <source>
        <dbReference type="Proteomes" id="UP000199651"/>
    </source>
</evidence>
<keyword evidence="5" id="KW-1185">Reference proteome</keyword>
<feature type="domain" description="BD-FAE-like" evidence="3">
    <location>
        <begin position="73"/>
        <end position="234"/>
    </location>
</feature>
<evidence type="ECO:0000259" key="3">
    <source>
        <dbReference type="Pfam" id="PF20434"/>
    </source>
</evidence>
<dbReference type="GO" id="GO:0016787">
    <property type="term" value="F:hydrolase activity"/>
    <property type="evidence" value="ECO:0007669"/>
    <property type="project" value="UniProtKB-KW"/>
</dbReference>
<accession>A0A1H0FWU5</accession>
<dbReference type="Gene3D" id="3.40.50.1820">
    <property type="entry name" value="alpha/beta hydrolase"/>
    <property type="match status" value="1"/>
</dbReference>
<protein>
    <submittedName>
        <fullName evidence="4">Arylformamidase</fullName>
    </submittedName>
</protein>
<dbReference type="AlphaFoldDB" id="A0A1H0FWU5"/>
<dbReference type="InterPro" id="IPR049492">
    <property type="entry name" value="BD-FAE-like_dom"/>
</dbReference>
<dbReference type="SUPFAM" id="SSF53474">
    <property type="entry name" value="alpha/beta-Hydrolases"/>
    <property type="match status" value="1"/>
</dbReference>
<proteinExistence type="predicted"/>
<dbReference type="OrthoDB" id="9803828at2"/>
<evidence type="ECO:0000313" key="4">
    <source>
        <dbReference type="EMBL" id="SDN99044.1"/>
    </source>
</evidence>
<evidence type="ECO:0000256" key="2">
    <source>
        <dbReference type="SAM" id="MobiDB-lite"/>
    </source>
</evidence>
<evidence type="ECO:0000256" key="1">
    <source>
        <dbReference type="ARBA" id="ARBA00022801"/>
    </source>
</evidence>
<name>A0A1H0FWU5_9PSEU</name>
<dbReference type="Proteomes" id="UP000199651">
    <property type="component" value="Unassembled WGS sequence"/>
</dbReference>
<sequence length="342" mass="36586">MEGHVTIYLSYDQETLDVQYSPSSCVPDVTAYMTEYARRSAAARERLDVEVGVRYGQRPEELFDLFPATEPGGPLLVFVHGGYWQEVSRSESAFMAPDLVPAGVSVAALGYGLAPAYTLPEIIAMAADGIRWICANLDELPGKPGSVYLAGCSAGAHLIAMALLDEAGWARTGTRAVDAVSGAILLSGVYDLEPVSRTYVNAPLGLDTATARACSPMHHLGPALPPLVVARGESETEEFGRQQREFVEAVRALGGDVTELVAPSRNHFDLAYDLGRPGTALGDATAELLGRGAKRHAPHDLEEPQGSTTDVHRRVIDGQRARELGNVTGEPRNGIGGHERRD</sequence>
<reference evidence="5" key="1">
    <citation type="submission" date="2016-10" db="EMBL/GenBank/DDBJ databases">
        <authorList>
            <person name="Varghese N."/>
            <person name="Submissions S."/>
        </authorList>
    </citation>
    <scope>NUCLEOTIDE SEQUENCE [LARGE SCALE GENOMIC DNA]</scope>
    <source>
        <strain evidence="5">IBRC-M 10655</strain>
    </source>
</reference>
<dbReference type="InterPro" id="IPR029058">
    <property type="entry name" value="AB_hydrolase_fold"/>
</dbReference>
<dbReference type="STRING" id="504798.SAMN05421871_103318"/>
<dbReference type="InterPro" id="IPR050300">
    <property type="entry name" value="GDXG_lipolytic_enzyme"/>
</dbReference>
<organism evidence="4 5">
    <name type="scientific">Actinokineospora alba</name>
    <dbReference type="NCBI Taxonomy" id="504798"/>
    <lineage>
        <taxon>Bacteria</taxon>
        <taxon>Bacillati</taxon>
        <taxon>Actinomycetota</taxon>
        <taxon>Actinomycetes</taxon>
        <taxon>Pseudonocardiales</taxon>
        <taxon>Pseudonocardiaceae</taxon>
        <taxon>Actinokineospora</taxon>
    </lineage>
</organism>
<keyword evidence="1" id="KW-0378">Hydrolase</keyword>
<dbReference type="PANTHER" id="PTHR48081">
    <property type="entry name" value="AB HYDROLASE SUPERFAMILY PROTEIN C4A8.06C"/>
    <property type="match status" value="1"/>
</dbReference>
<dbReference type="PANTHER" id="PTHR48081:SF33">
    <property type="entry name" value="KYNURENINE FORMAMIDASE"/>
    <property type="match status" value="1"/>
</dbReference>
<gene>
    <name evidence="4" type="ORF">SAMN05192558_101553</name>
</gene>
<dbReference type="Pfam" id="PF20434">
    <property type="entry name" value="BD-FAE"/>
    <property type="match status" value="1"/>
</dbReference>